<sequence>MVCNSNQYIKINKDQLYSLWLERVGFHLPSNAKSKKNHQHYFCDFTSTNGRKYSDVKVLLSSFSEQAFENVSEFFICEGCGKVYWEGSHLSRLKSFVSNYVDVKSTQEGNVYEVLSKNESQKQI</sequence>
<reference evidence="2 3" key="1">
    <citation type="journal article" date="2022" name="Nat. Ecol. Evol.">
        <title>A masculinizing supergene underlies an exaggerated male reproductive morph in a spider.</title>
        <authorList>
            <person name="Hendrickx F."/>
            <person name="De Corte Z."/>
            <person name="Sonet G."/>
            <person name="Van Belleghem S.M."/>
            <person name="Kostlbacher S."/>
            <person name="Vangestel C."/>
        </authorList>
    </citation>
    <scope>NUCLEOTIDE SEQUENCE [LARGE SCALE GENOMIC DNA]</scope>
    <source>
        <strain evidence="2">W744_W776</strain>
    </source>
</reference>
<evidence type="ECO:0000259" key="1">
    <source>
        <dbReference type="Pfam" id="PF01927"/>
    </source>
</evidence>
<name>A0AAV6UWT8_9ARAC</name>
<protein>
    <recommendedName>
        <fullName evidence="1">Mut7-C RNAse domain-containing protein</fullName>
    </recommendedName>
</protein>
<gene>
    <name evidence="2" type="ORF">JTE90_012102</name>
</gene>
<dbReference type="InterPro" id="IPR002782">
    <property type="entry name" value="Mut7-C_RNAse_dom"/>
</dbReference>
<proteinExistence type="predicted"/>
<dbReference type="AlphaFoldDB" id="A0AAV6UWT8"/>
<dbReference type="Proteomes" id="UP000827092">
    <property type="component" value="Unassembled WGS sequence"/>
</dbReference>
<comment type="caution">
    <text evidence="2">The sequence shown here is derived from an EMBL/GenBank/DDBJ whole genome shotgun (WGS) entry which is preliminary data.</text>
</comment>
<organism evidence="2 3">
    <name type="scientific">Oedothorax gibbosus</name>
    <dbReference type="NCBI Taxonomy" id="931172"/>
    <lineage>
        <taxon>Eukaryota</taxon>
        <taxon>Metazoa</taxon>
        <taxon>Ecdysozoa</taxon>
        <taxon>Arthropoda</taxon>
        <taxon>Chelicerata</taxon>
        <taxon>Arachnida</taxon>
        <taxon>Araneae</taxon>
        <taxon>Araneomorphae</taxon>
        <taxon>Entelegynae</taxon>
        <taxon>Araneoidea</taxon>
        <taxon>Linyphiidae</taxon>
        <taxon>Erigoninae</taxon>
        <taxon>Oedothorax</taxon>
    </lineage>
</organism>
<evidence type="ECO:0000313" key="2">
    <source>
        <dbReference type="EMBL" id="KAG8188268.1"/>
    </source>
</evidence>
<feature type="domain" description="Mut7-C RNAse" evidence="1">
    <location>
        <begin position="61"/>
        <end position="96"/>
    </location>
</feature>
<dbReference type="EMBL" id="JAFNEN010000244">
    <property type="protein sequence ID" value="KAG8188268.1"/>
    <property type="molecule type" value="Genomic_DNA"/>
</dbReference>
<evidence type="ECO:0000313" key="3">
    <source>
        <dbReference type="Proteomes" id="UP000827092"/>
    </source>
</evidence>
<dbReference type="Pfam" id="PF01927">
    <property type="entry name" value="Mut7-C"/>
    <property type="match status" value="1"/>
</dbReference>
<accession>A0AAV6UWT8</accession>
<keyword evidence="3" id="KW-1185">Reference proteome</keyword>